<dbReference type="OrthoDB" id="1121821at2"/>
<dbReference type="Pfam" id="PF10112">
    <property type="entry name" value="Halogen_Hydrol"/>
    <property type="match status" value="1"/>
</dbReference>
<organism evidence="1 2">
    <name type="scientific">Natronoflexus pectinivorans</name>
    <dbReference type="NCBI Taxonomy" id="682526"/>
    <lineage>
        <taxon>Bacteria</taxon>
        <taxon>Pseudomonadati</taxon>
        <taxon>Bacteroidota</taxon>
        <taxon>Bacteroidia</taxon>
        <taxon>Marinilabiliales</taxon>
        <taxon>Marinilabiliaceae</taxon>
        <taxon>Natronoflexus</taxon>
    </lineage>
</organism>
<proteinExistence type="predicted"/>
<gene>
    <name evidence="1" type="ORF">EV194_101632</name>
</gene>
<evidence type="ECO:0000313" key="1">
    <source>
        <dbReference type="EMBL" id="TCO10998.1"/>
    </source>
</evidence>
<dbReference type="EMBL" id="SLWK01000001">
    <property type="protein sequence ID" value="TCO10998.1"/>
    <property type="molecule type" value="Genomic_DNA"/>
</dbReference>
<sequence>MIKTQNKEKEVASKTIIGGGLATISFLVLFFGFNLSIISSAILSTLSFFIGYHLASNKEFKNATKAFKARTNYQSSVLNKAFRKIQIVEEKVVFINDHEIKSKINCLVTIGYKIIDNIRNQPETFQSAKLFFNYYLDATIKILDKYLSLQNETLYISSVSDSLIKTKELINIMDTAYRKQLEKLYDKDILELDIELKVLANTIKMEGIK</sequence>
<protein>
    <submittedName>
        <fullName evidence="1">5-bromo-4-chloroindolyl phosphate hydrolysis protein</fullName>
    </submittedName>
</protein>
<keyword evidence="2" id="KW-1185">Reference proteome</keyword>
<dbReference type="Proteomes" id="UP000295221">
    <property type="component" value="Unassembled WGS sequence"/>
</dbReference>
<dbReference type="RefSeq" id="WP_132431947.1">
    <property type="nucleotide sequence ID" value="NZ_SLWK01000001.1"/>
</dbReference>
<comment type="caution">
    <text evidence="1">The sequence shown here is derived from an EMBL/GenBank/DDBJ whole genome shotgun (WGS) entry which is preliminary data.</text>
</comment>
<dbReference type="InterPro" id="IPR018770">
    <property type="entry name" value="ChloroindolylP_hydrolase"/>
</dbReference>
<name>A0A4R2GPM0_9BACT</name>
<reference evidence="1 2" key="1">
    <citation type="submission" date="2019-03" db="EMBL/GenBank/DDBJ databases">
        <title>Genomic Encyclopedia of Type Strains, Phase IV (KMG-IV): sequencing the most valuable type-strain genomes for metagenomic binning, comparative biology and taxonomic classification.</title>
        <authorList>
            <person name="Goeker M."/>
        </authorList>
    </citation>
    <scope>NUCLEOTIDE SEQUENCE [LARGE SCALE GENOMIC DNA]</scope>
    <source>
        <strain evidence="1 2">DSM 24179</strain>
    </source>
</reference>
<accession>A0A4R2GPM0</accession>
<dbReference type="AlphaFoldDB" id="A0A4R2GPM0"/>
<evidence type="ECO:0000313" key="2">
    <source>
        <dbReference type="Proteomes" id="UP000295221"/>
    </source>
</evidence>